<organism evidence="2 3">
    <name type="scientific">Dictyobacter vulcani</name>
    <dbReference type="NCBI Taxonomy" id="2607529"/>
    <lineage>
        <taxon>Bacteria</taxon>
        <taxon>Bacillati</taxon>
        <taxon>Chloroflexota</taxon>
        <taxon>Ktedonobacteria</taxon>
        <taxon>Ktedonobacterales</taxon>
        <taxon>Dictyobacteraceae</taxon>
        <taxon>Dictyobacter</taxon>
    </lineage>
</organism>
<feature type="signal peptide" evidence="1">
    <location>
        <begin position="1"/>
        <end position="34"/>
    </location>
</feature>
<dbReference type="Proteomes" id="UP000326912">
    <property type="component" value="Unassembled WGS sequence"/>
</dbReference>
<evidence type="ECO:0000313" key="3">
    <source>
        <dbReference type="Proteomes" id="UP000326912"/>
    </source>
</evidence>
<dbReference type="AlphaFoldDB" id="A0A5J4KZX1"/>
<evidence type="ECO:0000313" key="2">
    <source>
        <dbReference type="EMBL" id="GER92057.1"/>
    </source>
</evidence>
<dbReference type="EMBL" id="BKZW01000005">
    <property type="protein sequence ID" value="GER92057.1"/>
    <property type="molecule type" value="Genomic_DNA"/>
</dbReference>
<feature type="chain" id="PRO_5023914241" description="Chitin-binding type-3 domain-containing protein" evidence="1">
    <location>
        <begin position="35"/>
        <end position="105"/>
    </location>
</feature>
<evidence type="ECO:0000256" key="1">
    <source>
        <dbReference type="SAM" id="SignalP"/>
    </source>
</evidence>
<reference evidence="2 3" key="1">
    <citation type="submission" date="2019-10" db="EMBL/GenBank/DDBJ databases">
        <title>Dictyobacter vulcani sp. nov., within the class Ktedonobacteria, isolated from soil of volcanic Mt. Zao.</title>
        <authorList>
            <person name="Zheng Y."/>
            <person name="Wang C.M."/>
            <person name="Sakai Y."/>
            <person name="Abe K."/>
            <person name="Yokota A."/>
            <person name="Yabe S."/>
        </authorList>
    </citation>
    <scope>NUCLEOTIDE SEQUENCE [LARGE SCALE GENOMIC DNA]</scope>
    <source>
        <strain evidence="2 3">W12</strain>
    </source>
</reference>
<gene>
    <name evidence="2" type="ORF">KDW_62190</name>
</gene>
<accession>A0A5J4KZX1</accession>
<dbReference type="RefSeq" id="WP_151759623.1">
    <property type="nucleotide sequence ID" value="NZ_BKZW01000005.1"/>
</dbReference>
<comment type="caution">
    <text evidence="2">The sequence shown here is derived from an EMBL/GenBank/DDBJ whole genome shotgun (WGS) entry which is preliminary data.</text>
</comment>
<sequence length="105" mass="11175">MISVPKKLRLLIASLLLTMVLFTSVFFSNSTAQAATKPSKSPIPNTVCDGPTNSYDYGGGVLDNLGIDRVNTSAEYYYNNTTQTTVSKSWSTTITANASVTVGGQ</sequence>
<protein>
    <recommendedName>
        <fullName evidence="4">Chitin-binding type-3 domain-containing protein</fullName>
    </recommendedName>
</protein>
<name>A0A5J4KZX1_9CHLR</name>
<keyword evidence="1" id="KW-0732">Signal</keyword>
<evidence type="ECO:0008006" key="4">
    <source>
        <dbReference type="Google" id="ProtNLM"/>
    </source>
</evidence>
<keyword evidence="3" id="KW-1185">Reference proteome</keyword>
<proteinExistence type="predicted"/>